<proteinExistence type="predicted"/>
<protein>
    <recommendedName>
        <fullName evidence="1">DUF4283 domain-containing protein</fullName>
    </recommendedName>
</protein>
<dbReference type="OrthoDB" id="786567at2759"/>
<dbReference type="InterPro" id="IPR040256">
    <property type="entry name" value="At4g02000-like"/>
</dbReference>
<dbReference type="AlphaFoldDB" id="A0A8T3AKB1"/>
<accession>A0A8T3AKB1</accession>
<gene>
    <name evidence="2" type="ORF">KFK09_022997</name>
</gene>
<reference evidence="2" key="1">
    <citation type="journal article" date="2022" name="Front. Genet.">
        <title>Chromosome-Scale Assembly of the Dendrobium nobile Genome Provides Insights Into the Molecular Mechanism of the Biosynthesis of the Medicinal Active Ingredient of Dendrobium.</title>
        <authorList>
            <person name="Xu Q."/>
            <person name="Niu S.-C."/>
            <person name="Li K.-L."/>
            <person name="Zheng P.-J."/>
            <person name="Zhang X.-J."/>
            <person name="Jia Y."/>
            <person name="Liu Y."/>
            <person name="Niu Y.-X."/>
            <person name="Yu L.-H."/>
            <person name="Chen D.-F."/>
            <person name="Zhang G.-Q."/>
        </authorList>
    </citation>
    <scope>NUCLEOTIDE SEQUENCE</scope>
    <source>
        <tissue evidence="2">Leaf</tissue>
    </source>
</reference>
<keyword evidence="3" id="KW-1185">Reference proteome</keyword>
<comment type="caution">
    <text evidence="2">The sequence shown here is derived from an EMBL/GenBank/DDBJ whole genome shotgun (WGS) entry which is preliminary data.</text>
</comment>
<dbReference type="Proteomes" id="UP000829196">
    <property type="component" value="Unassembled WGS sequence"/>
</dbReference>
<dbReference type="InterPro" id="IPR025558">
    <property type="entry name" value="DUF4283"/>
</dbReference>
<sequence>MACGSSPNIWGGPPSGSDATAKGLLVDGKPSSSSRSFRDVLAGSVSTLNPSLSLTKSIVRGVPALIMSDEDILKLALPYQFTLVGKFSVRRPNLDVIRVFFGKLKLSGNFSIGMLDSRHISIQLSNDLDYSRVFSRHSYYILNCQMRLLKWTPFFDVKEESPIVPIWISFPNLRLHFFNANVLHALGSIFGRPLQTDQATTSRSRPSVARILVEIDITKNHPKEVWIGSENAGYMQKVDFENIPNFVLIAKFMVTLFRLFCDSP</sequence>
<feature type="domain" description="DUF4283" evidence="1">
    <location>
        <begin position="80"/>
        <end position="158"/>
    </location>
</feature>
<dbReference type="PANTHER" id="PTHR31286">
    <property type="entry name" value="GLYCINE-RICH CELL WALL STRUCTURAL PROTEIN 1.8-LIKE"/>
    <property type="match status" value="1"/>
</dbReference>
<evidence type="ECO:0000259" key="1">
    <source>
        <dbReference type="Pfam" id="PF14111"/>
    </source>
</evidence>
<name>A0A8T3AKB1_DENNO</name>
<dbReference type="EMBL" id="JAGYWB010000016">
    <property type="protein sequence ID" value="KAI0496673.1"/>
    <property type="molecule type" value="Genomic_DNA"/>
</dbReference>
<dbReference type="PANTHER" id="PTHR31286:SF179">
    <property type="entry name" value="RNASE H TYPE-1 DOMAIN-CONTAINING PROTEIN"/>
    <property type="match status" value="1"/>
</dbReference>
<organism evidence="2 3">
    <name type="scientific">Dendrobium nobile</name>
    <name type="common">Orchid</name>
    <dbReference type="NCBI Taxonomy" id="94219"/>
    <lineage>
        <taxon>Eukaryota</taxon>
        <taxon>Viridiplantae</taxon>
        <taxon>Streptophyta</taxon>
        <taxon>Embryophyta</taxon>
        <taxon>Tracheophyta</taxon>
        <taxon>Spermatophyta</taxon>
        <taxon>Magnoliopsida</taxon>
        <taxon>Liliopsida</taxon>
        <taxon>Asparagales</taxon>
        <taxon>Orchidaceae</taxon>
        <taxon>Epidendroideae</taxon>
        <taxon>Malaxideae</taxon>
        <taxon>Dendrobiinae</taxon>
        <taxon>Dendrobium</taxon>
    </lineage>
</organism>
<evidence type="ECO:0000313" key="3">
    <source>
        <dbReference type="Proteomes" id="UP000829196"/>
    </source>
</evidence>
<dbReference type="Pfam" id="PF14111">
    <property type="entry name" value="DUF4283"/>
    <property type="match status" value="1"/>
</dbReference>
<evidence type="ECO:0000313" key="2">
    <source>
        <dbReference type="EMBL" id="KAI0496673.1"/>
    </source>
</evidence>